<dbReference type="KEGG" id="nau:109220821"/>
<evidence type="ECO:0000313" key="1">
    <source>
        <dbReference type="EMBL" id="OIT19947.1"/>
    </source>
</evidence>
<evidence type="ECO:0000313" key="2">
    <source>
        <dbReference type="Proteomes" id="UP000187609"/>
    </source>
</evidence>
<comment type="caution">
    <text evidence="1">The sequence shown here is derived from an EMBL/GenBank/DDBJ whole genome shotgun (WGS) entry which is preliminary data.</text>
</comment>
<protein>
    <submittedName>
        <fullName evidence="1">Uncharacterized protein</fullName>
    </submittedName>
</protein>
<dbReference type="AlphaFoldDB" id="A0A1J6KAU5"/>
<accession>A0A1J6KAU5</accession>
<name>A0A1J6KAU5_NICAT</name>
<gene>
    <name evidence="1" type="ORF">A4A49_39600</name>
</gene>
<dbReference type="Proteomes" id="UP000187609">
    <property type="component" value="Unassembled WGS sequence"/>
</dbReference>
<dbReference type="Gramene" id="OIT19947">
    <property type="protein sequence ID" value="OIT19947"/>
    <property type="gene ID" value="A4A49_39600"/>
</dbReference>
<sequence>MVQNSQNSDVQQSQVSDVQHSQVSDVLQSQASNKVALTAFKRPRVLGHGVFVSKSGYTCVEQGRPVSRVIDSGKNNGAVASSAVVTGDLGYKPSKGLKWKEKQAITTTQLQHRSILLQYLRSKSPKANEKIGGF</sequence>
<keyword evidence="2" id="KW-1185">Reference proteome</keyword>
<proteinExistence type="predicted"/>
<reference evidence="1" key="1">
    <citation type="submission" date="2016-11" db="EMBL/GenBank/DDBJ databases">
        <title>The genome of Nicotiana attenuata.</title>
        <authorList>
            <person name="Xu S."/>
            <person name="Brockmoeller T."/>
            <person name="Gaquerel E."/>
            <person name="Navarro A."/>
            <person name="Kuhl H."/>
            <person name="Gase K."/>
            <person name="Ling Z."/>
            <person name="Zhou W."/>
            <person name="Kreitzer C."/>
            <person name="Stanke M."/>
            <person name="Tang H."/>
            <person name="Lyons E."/>
            <person name="Pandey P."/>
            <person name="Pandey S.P."/>
            <person name="Timmermann B."/>
            <person name="Baldwin I.T."/>
        </authorList>
    </citation>
    <scope>NUCLEOTIDE SEQUENCE [LARGE SCALE GENOMIC DNA]</scope>
    <source>
        <strain evidence="1">UT</strain>
    </source>
</reference>
<dbReference type="OrthoDB" id="1305688at2759"/>
<organism evidence="1 2">
    <name type="scientific">Nicotiana attenuata</name>
    <name type="common">Coyote tobacco</name>
    <dbReference type="NCBI Taxonomy" id="49451"/>
    <lineage>
        <taxon>Eukaryota</taxon>
        <taxon>Viridiplantae</taxon>
        <taxon>Streptophyta</taxon>
        <taxon>Embryophyta</taxon>
        <taxon>Tracheophyta</taxon>
        <taxon>Spermatophyta</taxon>
        <taxon>Magnoliopsida</taxon>
        <taxon>eudicotyledons</taxon>
        <taxon>Gunneridae</taxon>
        <taxon>Pentapetalae</taxon>
        <taxon>asterids</taxon>
        <taxon>lamiids</taxon>
        <taxon>Solanales</taxon>
        <taxon>Solanaceae</taxon>
        <taxon>Nicotianoideae</taxon>
        <taxon>Nicotianeae</taxon>
        <taxon>Nicotiana</taxon>
    </lineage>
</organism>
<dbReference type="EMBL" id="MJEQ01005943">
    <property type="protein sequence ID" value="OIT19947.1"/>
    <property type="molecule type" value="Genomic_DNA"/>
</dbReference>
<dbReference type="OMA" id="VNLRFHI"/>